<dbReference type="SUPFAM" id="SSF52279">
    <property type="entry name" value="Beta-D-glucan exohydrolase, C-terminal domain"/>
    <property type="match status" value="1"/>
</dbReference>
<evidence type="ECO:0000313" key="7">
    <source>
        <dbReference type="Proteomes" id="UP000269198"/>
    </source>
</evidence>
<sequence length="827" mass="87283">MSTASHSAGPEAETERERRVTDALATLDLEGKVALLSGASAWALPPNPDIGLGRLVMSDGPVGVRGESWGPADPSVQLPSPTALAATWDPDLVRATGTLLAQEARRKGVHVLLAPTVNMHRSPLGGRHFETFSEDPYLTGELGVAYVRGVQDGGVAATVKHFVANDSETERFTVDVRVSGRALREIYMAPFETIVTRAHPWGVMSAYNRVNGVSMTEHADLNTVLRSDWGFDGVLVSDWTAARDTVRDCLAGLDIAMPGPTTVYGRHLLEAVRDGRVSEKAVDTLARRVLRLAARVGALDGAPPAVPTSQLPAPLEGRALARDVARRSFVLLRNENSTLPLDSTRLDSVALVGMAAAEARTSGGGSATVFAEHTVSPLEGLRAALPGHVRLTHSAGVDPRVQLPALATPLTATFRAADGGILATEELPDGTAQWIGEFPADLDPDDLAGVEVAGTFTPETTGRHTFAVVGIGHFTLTVDGREVHDGTLTFSGDDPAAALFDPPTATAGVELTAGRPVSVRLVHDGGTATGEFPMVAFRLAHSEPLAPDETLIGEAVDAAAGSDVAVVVVNTTAEVESEGFDRSSLALPGRQDELVSRVAAANPNTVVVVNTGSPVEMPWRDEVPAVLLTWFGGQEVGGALADVLLGTHDPSGRLPTTWPARESDVPVREVVPTDGALVYDEDVYVGYRAWDRVATTPAFPFGHGLSYTTWRYDILEVLPASGTAPEGELARLRVTLTNIGDRDGREVVQVYLAPHEPGDRPTRVLAGFASVGAGAGDSRTVEIAVARRAAEIWASDAGRWELVPGDYTVSVGRSIADPRLWGELHVG</sequence>
<keyword evidence="7" id="KW-1185">Reference proteome</keyword>
<keyword evidence="2 4" id="KW-0378">Hydrolase</keyword>
<dbReference type="GO" id="GO:0004553">
    <property type="term" value="F:hydrolase activity, hydrolyzing O-glycosyl compounds"/>
    <property type="evidence" value="ECO:0007669"/>
    <property type="project" value="InterPro"/>
</dbReference>
<dbReference type="InterPro" id="IPR002772">
    <property type="entry name" value="Glyco_hydro_3_C"/>
</dbReference>
<dbReference type="PANTHER" id="PTHR42715:SF10">
    <property type="entry name" value="BETA-GLUCOSIDASE"/>
    <property type="match status" value="1"/>
</dbReference>
<dbReference type="Pfam" id="PF14310">
    <property type="entry name" value="Fn3-like"/>
    <property type="match status" value="1"/>
</dbReference>
<dbReference type="InterPro" id="IPR050288">
    <property type="entry name" value="Cellulose_deg_GH3"/>
</dbReference>
<dbReference type="PANTHER" id="PTHR42715">
    <property type="entry name" value="BETA-GLUCOSIDASE"/>
    <property type="match status" value="1"/>
</dbReference>
<dbReference type="InterPro" id="IPR013783">
    <property type="entry name" value="Ig-like_fold"/>
</dbReference>
<dbReference type="AlphaFoldDB" id="A0A3N0E8H0"/>
<dbReference type="GO" id="GO:0005975">
    <property type="term" value="P:carbohydrate metabolic process"/>
    <property type="evidence" value="ECO:0007669"/>
    <property type="project" value="InterPro"/>
</dbReference>
<dbReference type="Gene3D" id="2.60.40.10">
    <property type="entry name" value="Immunoglobulins"/>
    <property type="match status" value="1"/>
</dbReference>
<dbReference type="RefSeq" id="WP_123201637.1">
    <property type="nucleotide sequence ID" value="NZ_RJMB01000012.1"/>
</dbReference>
<dbReference type="Pfam" id="PF01915">
    <property type="entry name" value="Glyco_hydro_3_C"/>
    <property type="match status" value="1"/>
</dbReference>
<dbReference type="InterPro" id="IPR036962">
    <property type="entry name" value="Glyco_hydro_3_N_sf"/>
</dbReference>
<name>A0A3N0E8H0_9ACTN</name>
<evidence type="ECO:0000313" key="6">
    <source>
        <dbReference type="EMBL" id="RNL84144.1"/>
    </source>
</evidence>
<dbReference type="PROSITE" id="PS51820">
    <property type="entry name" value="PA14"/>
    <property type="match status" value="1"/>
</dbReference>
<dbReference type="SMART" id="SM00758">
    <property type="entry name" value="PA14"/>
    <property type="match status" value="1"/>
</dbReference>
<gene>
    <name evidence="6" type="ORF">EFW17_12965</name>
</gene>
<dbReference type="PROSITE" id="PS00775">
    <property type="entry name" value="GLYCOSYL_HYDROL_F3"/>
    <property type="match status" value="1"/>
</dbReference>
<keyword evidence="3" id="KW-0119">Carbohydrate metabolism</keyword>
<dbReference type="Pfam" id="PF00933">
    <property type="entry name" value="Glyco_hydro_3"/>
    <property type="match status" value="1"/>
</dbReference>
<dbReference type="InterPro" id="IPR001764">
    <property type="entry name" value="Glyco_hydro_3_N"/>
</dbReference>
<protein>
    <submittedName>
        <fullName evidence="6">Glycosyl hydrolase</fullName>
    </submittedName>
</protein>
<dbReference type="SUPFAM" id="SSF51445">
    <property type="entry name" value="(Trans)glycosidases"/>
    <property type="match status" value="1"/>
</dbReference>
<reference evidence="6 7" key="1">
    <citation type="submission" date="2018-11" db="EMBL/GenBank/DDBJ databases">
        <title>The genome draft of YIM 96095.</title>
        <authorList>
            <person name="Tang S.-K."/>
            <person name="Chunyu W.-X."/>
            <person name="Feng Y.-Z."/>
        </authorList>
    </citation>
    <scope>NUCLEOTIDE SEQUENCE [LARGE SCALE GENOMIC DNA]</scope>
    <source>
        <strain evidence="6 7">YIM 96095</strain>
    </source>
</reference>
<evidence type="ECO:0000259" key="5">
    <source>
        <dbReference type="PROSITE" id="PS51820"/>
    </source>
</evidence>
<dbReference type="Gene3D" id="3.20.20.300">
    <property type="entry name" value="Glycoside hydrolase, family 3, N-terminal domain"/>
    <property type="match status" value="1"/>
</dbReference>
<dbReference type="InterPro" id="IPR019800">
    <property type="entry name" value="Glyco_hydro_3_AS"/>
</dbReference>
<dbReference type="InterPro" id="IPR026891">
    <property type="entry name" value="Fn3-like"/>
</dbReference>
<dbReference type="OrthoDB" id="3187421at2"/>
<dbReference type="InterPro" id="IPR011658">
    <property type="entry name" value="PA14_dom"/>
</dbReference>
<evidence type="ECO:0000256" key="4">
    <source>
        <dbReference type="RuleBase" id="RU361161"/>
    </source>
</evidence>
<dbReference type="Pfam" id="PF07691">
    <property type="entry name" value="PA14"/>
    <property type="match status" value="1"/>
</dbReference>
<dbReference type="InterPro" id="IPR017853">
    <property type="entry name" value="GH"/>
</dbReference>
<dbReference type="PRINTS" id="PR00133">
    <property type="entry name" value="GLHYDRLASE3"/>
</dbReference>
<accession>A0A3N0E8H0</accession>
<proteinExistence type="inferred from homology"/>
<evidence type="ECO:0000256" key="1">
    <source>
        <dbReference type="ARBA" id="ARBA00005336"/>
    </source>
</evidence>
<keyword evidence="4" id="KW-0326">Glycosidase</keyword>
<organism evidence="6 7">
    <name type="scientific">Halostreptopolyspora alba</name>
    <dbReference type="NCBI Taxonomy" id="2487137"/>
    <lineage>
        <taxon>Bacteria</taxon>
        <taxon>Bacillati</taxon>
        <taxon>Actinomycetota</taxon>
        <taxon>Actinomycetes</taxon>
        <taxon>Streptosporangiales</taxon>
        <taxon>Nocardiopsidaceae</taxon>
        <taxon>Halostreptopolyspora</taxon>
    </lineage>
</organism>
<dbReference type="EMBL" id="RJMB01000012">
    <property type="protein sequence ID" value="RNL84144.1"/>
    <property type="molecule type" value="Genomic_DNA"/>
</dbReference>
<comment type="similarity">
    <text evidence="1 4">Belongs to the glycosyl hydrolase 3 family.</text>
</comment>
<comment type="caution">
    <text evidence="6">The sequence shown here is derived from an EMBL/GenBank/DDBJ whole genome shotgun (WGS) entry which is preliminary data.</text>
</comment>
<dbReference type="Gene3D" id="2.60.120.260">
    <property type="entry name" value="Galactose-binding domain-like"/>
    <property type="match status" value="1"/>
</dbReference>
<dbReference type="Gene3D" id="3.40.50.1700">
    <property type="entry name" value="Glycoside hydrolase family 3 C-terminal domain"/>
    <property type="match status" value="1"/>
</dbReference>
<evidence type="ECO:0000256" key="2">
    <source>
        <dbReference type="ARBA" id="ARBA00022801"/>
    </source>
</evidence>
<evidence type="ECO:0000256" key="3">
    <source>
        <dbReference type="ARBA" id="ARBA00023277"/>
    </source>
</evidence>
<dbReference type="SMART" id="SM01217">
    <property type="entry name" value="Fn3_like"/>
    <property type="match status" value="1"/>
</dbReference>
<feature type="domain" description="PA14" evidence="5">
    <location>
        <begin position="405"/>
        <end position="556"/>
    </location>
</feature>
<dbReference type="InterPro" id="IPR037524">
    <property type="entry name" value="PA14/GLEYA"/>
</dbReference>
<dbReference type="InterPro" id="IPR036881">
    <property type="entry name" value="Glyco_hydro_3_C_sf"/>
</dbReference>
<dbReference type="Proteomes" id="UP000269198">
    <property type="component" value="Unassembled WGS sequence"/>
</dbReference>